<comment type="caution">
    <text evidence="4">The sequence shown here is derived from an EMBL/GenBank/DDBJ whole genome shotgun (WGS) entry which is preliminary data.</text>
</comment>
<feature type="region of interest" description="Disordered" evidence="1">
    <location>
        <begin position="496"/>
        <end position="547"/>
    </location>
</feature>
<dbReference type="EMBL" id="VYYT01000267">
    <property type="protein sequence ID" value="KAK2751199.1"/>
    <property type="molecule type" value="Genomic_DNA"/>
</dbReference>
<dbReference type="Pfam" id="PF20684">
    <property type="entry name" value="Fung_rhodopsin"/>
    <property type="match status" value="1"/>
</dbReference>
<feature type="transmembrane region" description="Helical" evidence="2">
    <location>
        <begin position="50"/>
        <end position="68"/>
    </location>
</feature>
<feature type="compositionally biased region" description="Polar residues" evidence="1">
    <location>
        <begin position="520"/>
        <end position="531"/>
    </location>
</feature>
<keyword evidence="2" id="KW-0472">Membrane</keyword>
<feature type="domain" description="Rhodopsin" evidence="3">
    <location>
        <begin position="34"/>
        <end position="100"/>
    </location>
</feature>
<keyword evidence="2" id="KW-0812">Transmembrane</keyword>
<evidence type="ECO:0000259" key="3">
    <source>
        <dbReference type="Pfam" id="PF20684"/>
    </source>
</evidence>
<gene>
    <name evidence="4" type="ORF">CKAH01_06385</name>
</gene>
<dbReference type="AlphaFoldDB" id="A0AAD9YBM7"/>
<feature type="transmembrane region" description="Helical" evidence="2">
    <location>
        <begin position="17"/>
        <end position="38"/>
    </location>
</feature>
<dbReference type="Proteomes" id="UP001281614">
    <property type="component" value="Unassembled WGS sequence"/>
</dbReference>
<proteinExistence type="predicted"/>
<evidence type="ECO:0000256" key="2">
    <source>
        <dbReference type="SAM" id="Phobius"/>
    </source>
</evidence>
<evidence type="ECO:0000256" key="1">
    <source>
        <dbReference type="SAM" id="MobiDB-lite"/>
    </source>
</evidence>
<organism evidence="4 5">
    <name type="scientific">Colletotrichum kahawae</name>
    <name type="common">Coffee berry disease fungus</name>
    <dbReference type="NCBI Taxonomy" id="34407"/>
    <lineage>
        <taxon>Eukaryota</taxon>
        <taxon>Fungi</taxon>
        <taxon>Dikarya</taxon>
        <taxon>Ascomycota</taxon>
        <taxon>Pezizomycotina</taxon>
        <taxon>Sordariomycetes</taxon>
        <taxon>Hypocreomycetidae</taxon>
        <taxon>Glomerellales</taxon>
        <taxon>Glomerellaceae</taxon>
        <taxon>Colletotrichum</taxon>
        <taxon>Colletotrichum gloeosporioides species complex</taxon>
    </lineage>
</organism>
<evidence type="ECO:0000313" key="5">
    <source>
        <dbReference type="Proteomes" id="UP001281614"/>
    </source>
</evidence>
<name>A0AAD9YBM7_COLKA</name>
<feature type="compositionally biased region" description="Polar residues" evidence="1">
    <location>
        <begin position="427"/>
        <end position="438"/>
    </location>
</feature>
<accession>A0AAD9YBM7</accession>
<keyword evidence="2" id="KW-1133">Transmembrane helix</keyword>
<feature type="region of interest" description="Disordered" evidence="1">
    <location>
        <begin position="261"/>
        <end position="306"/>
    </location>
</feature>
<keyword evidence="5" id="KW-1185">Reference proteome</keyword>
<evidence type="ECO:0000313" key="4">
    <source>
        <dbReference type="EMBL" id="KAK2751199.1"/>
    </source>
</evidence>
<feature type="compositionally biased region" description="Polar residues" evidence="1">
    <location>
        <begin position="275"/>
        <end position="292"/>
    </location>
</feature>
<feature type="region of interest" description="Disordered" evidence="1">
    <location>
        <begin position="427"/>
        <end position="462"/>
    </location>
</feature>
<protein>
    <submittedName>
        <fullName evidence="4">Integral membrane family protein</fullName>
    </submittedName>
</protein>
<sequence>MADAPELPPDINRGPEILATCGSLVGISVVIVMMRMYVRARIVRLVGWDDWCIVAATVVIFAEMMVILPEVEYGGGRHVQYIEPKENVVIGLHYNFVTQPLDKLISHPVPSGADDEEKWFLMWDILFPGIPRPSSPYVTAQEGEGLFRSFADFATSQFSQRLSESDRLNAEQARHVLDILGEVFEGGVGTQALSRAAVTPAPPSNHLPPPTLQQRHHNTPNTEVHDVHVTGLSPSPIPATETGGFNTPMQYPVTFGGLPLDHPSNPRFPDRANPQYENQHALSPTPAATRSSQVEDHRAHRRRGRARTRAINNMMLVSTPSDTASMSQQMYPMQSSNQYPLTPPGGGYAPNPQIHLGSLATPPYAHFPPPYPRQQYPYFNPYQPNTPQGYPTNNMGHEHLPNPYSESLVNQAHGLSPPPFLYSGFNSQNNQMQPQTGFRHQGHSHRQIGNEQRRAQHNEGPVTTPGQNMVGAIGLQVFSNPQSLHRLHMTGASAHIPESASTGSVPDEMETDYQHGAAQNEMSDNSQSGSPSDVFRDLNYSSEPGGG</sequence>
<reference evidence="4" key="1">
    <citation type="submission" date="2023-02" db="EMBL/GenBank/DDBJ databases">
        <title>Colletotrichum kahawae CIFC_Que2 genome sequencing and assembly.</title>
        <authorList>
            <person name="Baroncelli R."/>
        </authorList>
    </citation>
    <scope>NUCLEOTIDE SEQUENCE</scope>
    <source>
        <strain evidence="4">CIFC_Que2</strain>
    </source>
</reference>
<dbReference type="InterPro" id="IPR049326">
    <property type="entry name" value="Rhodopsin_dom_fungi"/>
</dbReference>